<accession>Q8VMP2</accession>
<proteinExistence type="predicted"/>
<evidence type="ECO:0000313" key="1">
    <source>
        <dbReference type="EMBL" id="CAC86747.1"/>
    </source>
</evidence>
<organism evidence="1">
    <name type="scientific">Pseudomonas putida</name>
    <name type="common">Arthrobacter siderocapsulatus</name>
    <dbReference type="NCBI Taxonomy" id="303"/>
    <lineage>
        <taxon>Bacteria</taxon>
        <taxon>Pseudomonadati</taxon>
        <taxon>Pseudomonadota</taxon>
        <taxon>Gammaproteobacteria</taxon>
        <taxon>Pseudomonadales</taxon>
        <taxon>Pseudomonadaceae</taxon>
        <taxon>Pseudomonas</taxon>
    </lineage>
</organism>
<dbReference type="AlphaFoldDB" id="Q8VMP2"/>
<name>Q8VMP2_PSEPU</name>
<geneLocation type="plasmid" evidence="1">
    <name>pWW0</name>
</geneLocation>
<keyword evidence="1" id="KW-0614">Plasmid</keyword>
<protein>
    <submittedName>
        <fullName evidence="1">Uncharacterized protein</fullName>
    </submittedName>
</protein>
<dbReference type="EMBL" id="AJ344068">
    <property type="protein sequence ID" value="CAC86747.1"/>
    <property type="molecule type" value="Genomic_DNA"/>
</dbReference>
<reference evidence="1" key="1">
    <citation type="journal article" date="2002" name="Environ. Microbiol.">
        <title>Complete sequence of the IncP-9 TOL plasmid pWW0 from Pseudomonas putida.</title>
        <authorList>
            <person name="Greated A."/>
            <person name="Lambertson L."/>
            <person name="Williams P.A."/>
            <person name="Thomas C.M."/>
        </authorList>
    </citation>
    <scope>NUCLEOTIDE SEQUENCE [LARGE SCALE GENOMIC DNA]</scope>
    <source>
        <plasmid evidence="1">pWW0</plasmid>
    </source>
</reference>
<sequence length="105" mass="11822">MRDLAKRLLTAMPKKTALLRRFFFALRKVEICACSNGTATAKQVRSVRRCDLCAGWGASRLKIHFWGRGPSNPRGFDPWLTPALPASRKDHLTMLLSAPCVPEKR</sequence>